<dbReference type="RefSeq" id="WP_103903930.1">
    <property type="nucleotide sequence ID" value="NZ_PQWB01000098.1"/>
</dbReference>
<dbReference type="Pfam" id="PF13538">
    <property type="entry name" value="UvrD_C_2"/>
    <property type="match status" value="1"/>
</dbReference>
<protein>
    <recommendedName>
        <fullName evidence="5">DNA 3'-5' helicase II</fullName>
    </recommendedName>
</protein>
<evidence type="ECO:0000256" key="2">
    <source>
        <dbReference type="ARBA" id="ARBA00022801"/>
    </source>
</evidence>
<dbReference type="InterPro" id="IPR027785">
    <property type="entry name" value="UvrD-like_helicase_C"/>
</dbReference>
<comment type="caution">
    <text evidence="8">The sequence shown here is derived from an EMBL/GenBank/DDBJ whole genome shotgun (WGS) entry which is preliminary data.</text>
</comment>
<evidence type="ECO:0000256" key="3">
    <source>
        <dbReference type="ARBA" id="ARBA00022806"/>
    </source>
</evidence>
<dbReference type="PANTHER" id="PTHR11070">
    <property type="entry name" value="UVRD / RECB / PCRA DNA HELICASE FAMILY MEMBER"/>
    <property type="match status" value="1"/>
</dbReference>
<dbReference type="GO" id="GO:0016787">
    <property type="term" value="F:hydrolase activity"/>
    <property type="evidence" value="ECO:0007669"/>
    <property type="project" value="UniProtKB-KW"/>
</dbReference>
<keyword evidence="2" id="KW-0378">Hydrolase</keyword>
<evidence type="ECO:0000313" key="9">
    <source>
        <dbReference type="Proteomes" id="UP000237082"/>
    </source>
</evidence>
<dbReference type="GO" id="GO:0003677">
    <property type="term" value="F:DNA binding"/>
    <property type="evidence" value="ECO:0007669"/>
    <property type="project" value="InterPro"/>
</dbReference>
<accession>A0A2S5DCH0</accession>
<dbReference type="EMBL" id="PQWB01000098">
    <property type="protein sequence ID" value="POZ60711.1"/>
    <property type="molecule type" value="Genomic_DNA"/>
</dbReference>
<dbReference type="Gene3D" id="3.40.50.300">
    <property type="entry name" value="P-loop containing nucleotide triphosphate hydrolases"/>
    <property type="match status" value="2"/>
</dbReference>
<evidence type="ECO:0000256" key="1">
    <source>
        <dbReference type="ARBA" id="ARBA00022741"/>
    </source>
</evidence>
<dbReference type="PANTHER" id="PTHR11070:SF2">
    <property type="entry name" value="ATP-DEPENDENT DNA HELICASE SRS2"/>
    <property type="match status" value="1"/>
</dbReference>
<reference evidence="9" key="1">
    <citation type="submission" date="2018-02" db="EMBL/GenBank/DDBJ databases">
        <authorList>
            <person name="O'Hara-Hanley K."/>
            <person name="Soby S."/>
        </authorList>
    </citation>
    <scope>NUCLEOTIDE SEQUENCE [LARGE SCALE GENOMIC DNA]</scope>
    <source>
        <strain evidence="9">MWU14-2602</strain>
    </source>
</reference>
<keyword evidence="4" id="KW-0067">ATP-binding</keyword>
<keyword evidence="9" id="KW-1185">Reference proteome</keyword>
<dbReference type="InterPro" id="IPR000212">
    <property type="entry name" value="DNA_helicase_UvrD/REP"/>
</dbReference>
<dbReference type="Pfam" id="PF00580">
    <property type="entry name" value="UvrD-helicase"/>
    <property type="match status" value="1"/>
</dbReference>
<dbReference type="GO" id="GO:0043138">
    <property type="term" value="F:3'-5' DNA helicase activity"/>
    <property type="evidence" value="ECO:0007669"/>
    <property type="project" value="TreeGrafter"/>
</dbReference>
<dbReference type="GO" id="GO:0005524">
    <property type="term" value="F:ATP binding"/>
    <property type="evidence" value="ECO:0007669"/>
    <property type="project" value="UniProtKB-KW"/>
</dbReference>
<dbReference type="InterPro" id="IPR027417">
    <property type="entry name" value="P-loop_NTPase"/>
</dbReference>
<proteinExistence type="predicted"/>
<feature type="domain" description="UvrD-like helicase C-terminal" evidence="7">
    <location>
        <begin position="446"/>
        <end position="494"/>
    </location>
</feature>
<dbReference type="GO" id="GO:0000725">
    <property type="term" value="P:recombinational repair"/>
    <property type="evidence" value="ECO:0007669"/>
    <property type="project" value="TreeGrafter"/>
</dbReference>
<gene>
    <name evidence="8" type="ORF">C2I19_17460</name>
</gene>
<feature type="domain" description="UvrD-like helicase ATP-binding" evidence="6">
    <location>
        <begin position="108"/>
        <end position="175"/>
    </location>
</feature>
<dbReference type="AlphaFoldDB" id="A0A2S5DCH0"/>
<dbReference type="Proteomes" id="UP000237082">
    <property type="component" value="Unassembled WGS sequence"/>
</dbReference>
<organism evidence="8 9">
    <name type="scientific">Chromobacterium alticapitis</name>
    <dbReference type="NCBI Taxonomy" id="2073169"/>
    <lineage>
        <taxon>Bacteria</taxon>
        <taxon>Pseudomonadati</taxon>
        <taxon>Pseudomonadota</taxon>
        <taxon>Betaproteobacteria</taxon>
        <taxon>Neisseriales</taxon>
        <taxon>Chromobacteriaceae</taxon>
        <taxon>Chromobacterium</taxon>
    </lineage>
</organism>
<dbReference type="InterPro" id="IPR014016">
    <property type="entry name" value="UvrD-like_ATP-bd"/>
</dbReference>
<evidence type="ECO:0000259" key="7">
    <source>
        <dbReference type="Pfam" id="PF13538"/>
    </source>
</evidence>
<keyword evidence="1" id="KW-0547">Nucleotide-binding</keyword>
<evidence type="ECO:0000256" key="4">
    <source>
        <dbReference type="ARBA" id="ARBA00022840"/>
    </source>
</evidence>
<dbReference type="OrthoDB" id="7211215at2"/>
<evidence type="ECO:0000259" key="6">
    <source>
        <dbReference type="Pfam" id="PF00580"/>
    </source>
</evidence>
<sequence>MSDASVAAALRSEAPLIVVEAPAGCGKTYQAAEYTHWLASNGHQWQVLILTHTHAACDVFRGRTKEVQRRVHITTIDGLVAQIASMYHLALGLPPDAAAWARSQSGGDGFEKLAQKASELLSASQAARSTLAARYPVILCDEHQDTNAWQHHIVMSLHNAGAKLRVFADPVQAIYVKKQERPAHNQRWEALYKQANAVEELDYAHRWTHGSPELGQWVLAARQALKNAQPIDLRGDLPKGLQIIVADNTSPRHGGFLLEQEKGRLVNRAVNANDSLMILAGLNQTVAAINAYLGRRVPIWEGHTRNFLSDLVIACQAGQGNPVALAEALVVFIQGVATGFNKTFAERFFAEATNGCTKSCRGKPAQLQAMARYLIDEPNHMGVGRALALLRTLQAEDAGFQDIRFDLLREFREAIRLADFTDPGQGFAEIAQRRSIAGMKMPPKVISTVHKAKGLESSHALLLPCDKGHFGDSDEKRCLLYVALSRAKESLTLVVSPTSPSPLFTGITK</sequence>
<name>A0A2S5DCH0_9NEIS</name>
<keyword evidence="3 8" id="KW-0347">Helicase</keyword>
<evidence type="ECO:0000313" key="8">
    <source>
        <dbReference type="EMBL" id="POZ60711.1"/>
    </source>
</evidence>
<evidence type="ECO:0000256" key="5">
    <source>
        <dbReference type="ARBA" id="ARBA00034923"/>
    </source>
</evidence>
<dbReference type="SUPFAM" id="SSF52540">
    <property type="entry name" value="P-loop containing nucleoside triphosphate hydrolases"/>
    <property type="match status" value="1"/>
</dbReference>